<sequence length="97" mass="10664">MIISTVLDPSNHFRKKKQANRKFGTRDEYPGDIIPINAGNAIPGDISRIGTDGGNWLSGFPPESGHRLDLALRVQLGGARHRFVANATRNMISAQPW</sequence>
<dbReference type="Proteomes" id="UP000689129">
    <property type="component" value="Unassembled WGS sequence"/>
</dbReference>
<evidence type="ECO:0000313" key="2">
    <source>
        <dbReference type="Proteomes" id="UP000689129"/>
    </source>
</evidence>
<proteinExistence type="predicted"/>
<gene>
    <name evidence="1" type="ORF">HYQ45_000728</name>
</gene>
<reference evidence="1" key="1">
    <citation type="journal article" date="2021" name="Mol. Plant Pathol.">
        <title>A 20-kb lineage-specific genomic region tames virulence in pathogenic amphidiploid Verticillium longisporum.</title>
        <authorList>
            <person name="Harting R."/>
            <person name="Starke J."/>
            <person name="Kusch H."/>
            <person name="Poggeler S."/>
            <person name="Maurus I."/>
            <person name="Schluter R."/>
            <person name="Landesfeind M."/>
            <person name="Bulla I."/>
            <person name="Nowrousian M."/>
            <person name="de Jonge R."/>
            <person name="Stahlhut G."/>
            <person name="Hoff K.J."/>
            <person name="Asshauer K.P."/>
            <person name="Thurmer A."/>
            <person name="Stanke M."/>
            <person name="Daniel R."/>
            <person name="Morgenstern B."/>
            <person name="Thomma B.P.H.J."/>
            <person name="Kronstad J.W."/>
            <person name="Braus-Stromeyer S.A."/>
            <person name="Braus G.H."/>
        </authorList>
    </citation>
    <scope>NUCLEOTIDE SEQUENCE</scope>
    <source>
        <strain evidence="1">Vl32</strain>
    </source>
</reference>
<protein>
    <submittedName>
        <fullName evidence="1">Uncharacterized protein</fullName>
    </submittedName>
</protein>
<dbReference type="AlphaFoldDB" id="A0A8I3A0K1"/>
<comment type="caution">
    <text evidence="1">The sequence shown here is derived from an EMBL/GenBank/DDBJ whole genome shotgun (WGS) entry which is preliminary data.</text>
</comment>
<dbReference type="EMBL" id="JAEMWZ010000011">
    <property type="protein sequence ID" value="KAG7142968.1"/>
    <property type="molecule type" value="Genomic_DNA"/>
</dbReference>
<name>A0A8I3A0K1_VERLO</name>
<evidence type="ECO:0000313" key="1">
    <source>
        <dbReference type="EMBL" id="KAG7142968.1"/>
    </source>
</evidence>
<accession>A0A8I3A0K1</accession>
<organism evidence="1 2">
    <name type="scientific">Verticillium longisporum</name>
    <name type="common">Verticillium dahliae var. longisporum</name>
    <dbReference type="NCBI Taxonomy" id="100787"/>
    <lineage>
        <taxon>Eukaryota</taxon>
        <taxon>Fungi</taxon>
        <taxon>Dikarya</taxon>
        <taxon>Ascomycota</taxon>
        <taxon>Pezizomycotina</taxon>
        <taxon>Sordariomycetes</taxon>
        <taxon>Hypocreomycetidae</taxon>
        <taxon>Glomerellales</taxon>
        <taxon>Plectosphaerellaceae</taxon>
        <taxon>Verticillium</taxon>
    </lineage>
</organism>